<gene>
    <name evidence="2" type="ORF">PHLGIDRAFT_326849</name>
</gene>
<sequence>MSKTSESSLLSVYGPYNSPFFAQGRQRRTGHPFFANSWLPAGASLFSLWAVRGVHAAVCLSSNMRVVSAVRGDVRSRDTQGRRISKVLTRPRCSVMGATGTGKSTFINLVSGSAFPVGEGLLSCTPEVQTSPPFELDGHRVTLIDTPGFDDTLKTDTEILKLISTFLADSYRADTKLSGIVYMHRISDVRAGGISRRNFALLRALCGNAPLRNVVVATNMWGEVDAARGAQREAELAADPLFFQPALARGAR</sequence>
<organism evidence="2 3">
    <name type="scientific">Phlebiopsis gigantea (strain 11061_1 CR5-6)</name>
    <name type="common">White-rot fungus</name>
    <name type="synonym">Peniophora gigantea</name>
    <dbReference type="NCBI Taxonomy" id="745531"/>
    <lineage>
        <taxon>Eukaryota</taxon>
        <taxon>Fungi</taxon>
        <taxon>Dikarya</taxon>
        <taxon>Basidiomycota</taxon>
        <taxon>Agaricomycotina</taxon>
        <taxon>Agaricomycetes</taxon>
        <taxon>Polyporales</taxon>
        <taxon>Phanerochaetaceae</taxon>
        <taxon>Phlebiopsis</taxon>
    </lineage>
</organism>
<proteinExistence type="predicted"/>
<protein>
    <recommendedName>
        <fullName evidence="1">G domain-containing protein</fullName>
    </recommendedName>
</protein>
<accession>A0A0C3RZE3</accession>
<dbReference type="InterPro" id="IPR027417">
    <property type="entry name" value="P-loop_NTPase"/>
</dbReference>
<evidence type="ECO:0000313" key="2">
    <source>
        <dbReference type="EMBL" id="KIP01782.1"/>
    </source>
</evidence>
<dbReference type="OrthoDB" id="8954335at2759"/>
<feature type="domain" description="G" evidence="1">
    <location>
        <begin position="93"/>
        <end position="174"/>
    </location>
</feature>
<evidence type="ECO:0000313" key="3">
    <source>
        <dbReference type="Proteomes" id="UP000053257"/>
    </source>
</evidence>
<name>A0A0C3RZE3_PHLG1</name>
<dbReference type="InterPro" id="IPR006073">
    <property type="entry name" value="GTP-bd"/>
</dbReference>
<reference evidence="2 3" key="1">
    <citation type="journal article" date="2014" name="PLoS Genet.">
        <title>Analysis of the Phlebiopsis gigantea genome, transcriptome and secretome provides insight into its pioneer colonization strategies of wood.</title>
        <authorList>
            <person name="Hori C."/>
            <person name="Ishida T."/>
            <person name="Igarashi K."/>
            <person name="Samejima M."/>
            <person name="Suzuki H."/>
            <person name="Master E."/>
            <person name="Ferreira P."/>
            <person name="Ruiz-Duenas F.J."/>
            <person name="Held B."/>
            <person name="Canessa P."/>
            <person name="Larrondo L.F."/>
            <person name="Schmoll M."/>
            <person name="Druzhinina I.S."/>
            <person name="Kubicek C.P."/>
            <person name="Gaskell J.A."/>
            <person name="Kersten P."/>
            <person name="St John F."/>
            <person name="Glasner J."/>
            <person name="Sabat G."/>
            <person name="Splinter BonDurant S."/>
            <person name="Syed K."/>
            <person name="Yadav J."/>
            <person name="Mgbeahuruike A.C."/>
            <person name="Kovalchuk A."/>
            <person name="Asiegbu F.O."/>
            <person name="Lackner G."/>
            <person name="Hoffmeister D."/>
            <person name="Rencoret J."/>
            <person name="Gutierrez A."/>
            <person name="Sun H."/>
            <person name="Lindquist E."/>
            <person name="Barry K."/>
            <person name="Riley R."/>
            <person name="Grigoriev I.V."/>
            <person name="Henrissat B."/>
            <person name="Kues U."/>
            <person name="Berka R.M."/>
            <person name="Martinez A.T."/>
            <person name="Covert S.F."/>
            <person name="Blanchette R.A."/>
            <person name="Cullen D."/>
        </authorList>
    </citation>
    <scope>NUCLEOTIDE SEQUENCE [LARGE SCALE GENOMIC DNA]</scope>
    <source>
        <strain evidence="2 3">11061_1 CR5-6</strain>
    </source>
</reference>
<dbReference type="EMBL" id="KN840736">
    <property type="protein sequence ID" value="KIP01782.1"/>
    <property type="molecule type" value="Genomic_DNA"/>
</dbReference>
<dbReference type="STRING" id="745531.A0A0C3RZE3"/>
<dbReference type="HOGENOM" id="CLU_1104930_0_0_1"/>
<dbReference type="SUPFAM" id="SSF52540">
    <property type="entry name" value="P-loop containing nucleoside triphosphate hydrolases"/>
    <property type="match status" value="1"/>
</dbReference>
<dbReference type="Proteomes" id="UP000053257">
    <property type="component" value="Unassembled WGS sequence"/>
</dbReference>
<dbReference type="Gene3D" id="3.40.50.300">
    <property type="entry name" value="P-loop containing nucleotide triphosphate hydrolases"/>
    <property type="match status" value="1"/>
</dbReference>
<dbReference type="GO" id="GO:0005525">
    <property type="term" value="F:GTP binding"/>
    <property type="evidence" value="ECO:0007669"/>
    <property type="project" value="InterPro"/>
</dbReference>
<evidence type="ECO:0000259" key="1">
    <source>
        <dbReference type="Pfam" id="PF01926"/>
    </source>
</evidence>
<dbReference type="Pfam" id="PF01926">
    <property type="entry name" value="MMR_HSR1"/>
    <property type="match status" value="1"/>
</dbReference>
<keyword evidence="3" id="KW-1185">Reference proteome</keyword>
<dbReference type="CDD" id="cd00882">
    <property type="entry name" value="Ras_like_GTPase"/>
    <property type="match status" value="1"/>
</dbReference>
<feature type="non-terminal residue" evidence="2">
    <location>
        <position position="252"/>
    </location>
</feature>
<dbReference type="AlphaFoldDB" id="A0A0C3RZE3"/>